<evidence type="ECO:0000313" key="1">
    <source>
        <dbReference type="EMBL" id="MBX50742.1"/>
    </source>
</evidence>
<accession>A0A2P2P7P6</accession>
<dbReference type="AlphaFoldDB" id="A0A2P2P7P6"/>
<sequence>MSININKKDASPCINPVHKLETNPLRTEGLQSISTTALSTKAE</sequence>
<name>A0A2P2P7P6_RHIMU</name>
<dbReference type="EMBL" id="GGEC01070258">
    <property type="protein sequence ID" value="MBX50742.1"/>
    <property type="molecule type" value="Transcribed_RNA"/>
</dbReference>
<protein>
    <submittedName>
        <fullName evidence="1">Uncharacterized protein</fullName>
    </submittedName>
</protein>
<reference evidence="1" key="1">
    <citation type="submission" date="2018-02" db="EMBL/GenBank/DDBJ databases">
        <title>Rhizophora mucronata_Transcriptome.</title>
        <authorList>
            <person name="Meera S.P."/>
            <person name="Sreeshan A."/>
            <person name="Augustine A."/>
        </authorList>
    </citation>
    <scope>NUCLEOTIDE SEQUENCE</scope>
    <source>
        <tissue evidence="1">Leaf</tissue>
    </source>
</reference>
<organism evidence="1">
    <name type="scientific">Rhizophora mucronata</name>
    <name type="common">Asiatic mangrove</name>
    <dbReference type="NCBI Taxonomy" id="61149"/>
    <lineage>
        <taxon>Eukaryota</taxon>
        <taxon>Viridiplantae</taxon>
        <taxon>Streptophyta</taxon>
        <taxon>Embryophyta</taxon>
        <taxon>Tracheophyta</taxon>
        <taxon>Spermatophyta</taxon>
        <taxon>Magnoliopsida</taxon>
        <taxon>eudicotyledons</taxon>
        <taxon>Gunneridae</taxon>
        <taxon>Pentapetalae</taxon>
        <taxon>rosids</taxon>
        <taxon>fabids</taxon>
        <taxon>Malpighiales</taxon>
        <taxon>Rhizophoraceae</taxon>
        <taxon>Rhizophora</taxon>
    </lineage>
</organism>
<proteinExistence type="predicted"/>